<feature type="region of interest" description="Disordered" evidence="1">
    <location>
        <begin position="177"/>
        <end position="249"/>
    </location>
</feature>
<dbReference type="EMBL" id="CP072643">
    <property type="protein sequence ID" value="QUV95449.1"/>
    <property type="molecule type" value="Genomic_DNA"/>
</dbReference>
<feature type="compositionally biased region" description="Polar residues" evidence="1">
    <location>
        <begin position="200"/>
        <end position="213"/>
    </location>
</feature>
<dbReference type="RefSeq" id="WP_211423672.1">
    <property type="nucleotide sequence ID" value="NZ_CP072643.1"/>
</dbReference>
<accession>A0ABX8B3F3</accession>
<organism evidence="2 3">
    <name type="scientific">Chloracidobacterium sp. N</name>
    <dbReference type="NCBI Taxonomy" id="2821540"/>
    <lineage>
        <taxon>Bacteria</taxon>
        <taxon>Pseudomonadati</taxon>
        <taxon>Acidobacteriota</taxon>
        <taxon>Terriglobia</taxon>
        <taxon>Terriglobales</taxon>
        <taxon>Acidobacteriaceae</taxon>
        <taxon>Chloracidobacterium</taxon>
        <taxon>Chloracidobacterium aggregatum</taxon>
    </lineage>
</organism>
<sequence>MYTNVNELLRAMRRSLAAHPAERDTLKAIATIARRDGLEAGIAAYEDWKQSRLAGAPDDAAKPALPAASSPAPAHVSQPDGPTCTAITQDAPCGITGQSTQPGKADARQSGALEPTPKGNDAPDDATRTGGITKQSTLPSEADAGALPAGESSPAAKSRFEPFEPDVEGSIANLVRQASGKASGRASGTSPSTPAHARQTDTQPSGASRQAQTHAEPAVDTSPSDAPQNAPEGTTRQSTQPGEAASQPDDALVRLRAQIDGCLAMETNPALRLFLEQLRRDIHKYPAEFVHQELEAYLQPGTPGDFLDRLAALHMSWALDDVAVDPDGKRLVRGDTGGRKAILECIEAAFRAETEPVARCYLAKLARKAVSNPPGAGEGLEGYIDARTSPTWLWLAAVFVTGSPEAAFQWRLQEARRKTADARLSGYLDKLEQEARESLPMAVSKLEAFIEILALTDGATHTIPAQNAPETITDGAQPCAVA</sequence>
<feature type="compositionally biased region" description="Low complexity" evidence="1">
    <location>
        <begin position="56"/>
        <end position="74"/>
    </location>
</feature>
<feature type="region of interest" description="Disordered" evidence="1">
    <location>
        <begin position="56"/>
        <end position="165"/>
    </location>
</feature>
<evidence type="ECO:0000313" key="2">
    <source>
        <dbReference type="EMBL" id="QUV95449.1"/>
    </source>
</evidence>
<evidence type="ECO:0000313" key="3">
    <source>
        <dbReference type="Proteomes" id="UP000677668"/>
    </source>
</evidence>
<feature type="compositionally biased region" description="Polar residues" evidence="1">
    <location>
        <begin position="221"/>
        <end position="241"/>
    </location>
</feature>
<keyword evidence="3" id="KW-1185">Reference proteome</keyword>
<proteinExistence type="predicted"/>
<gene>
    <name evidence="2" type="ORF">J8C05_11430</name>
</gene>
<name>A0ABX8B3F3_9BACT</name>
<reference evidence="2 3" key="1">
    <citation type="submission" date="2021-03" db="EMBL/GenBank/DDBJ databases">
        <title>Genomic and phenotypic characterization of Chloracidobacterium isolates provides evidence for multiple species.</title>
        <authorList>
            <person name="Saini M.K."/>
            <person name="Costas A.M.G."/>
            <person name="Tank M."/>
            <person name="Bryant D.A."/>
        </authorList>
    </citation>
    <scope>NUCLEOTIDE SEQUENCE [LARGE SCALE GENOMIC DNA]</scope>
    <source>
        <strain evidence="2 3">N</strain>
    </source>
</reference>
<feature type="compositionally biased region" description="Polar residues" evidence="1">
    <location>
        <begin position="130"/>
        <end position="139"/>
    </location>
</feature>
<dbReference type="Proteomes" id="UP000677668">
    <property type="component" value="Chromosome 2"/>
</dbReference>
<evidence type="ECO:0000256" key="1">
    <source>
        <dbReference type="SAM" id="MobiDB-lite"/>
    </source>
</evidence>
<protein>
    <submittedName>
        <fullName evidence="2">Uncharacterized protein</fullName>
    </submittedName>
</protein>